<feature type="region of interest" description="Disordered" evidence="1">
    <location>
        <begin position="598"/>
        <end position="645"/>
    </location>
</feature>
<evidence type="ECO:0000256" key="1">
    <source>
        <dbReference type="SAM" id="MobiDB-lite"/>
    </source>
</evidence>
<proteinExistence type="predicted"/>
<gene>
    <name evidence="2" type="ORF">PIB30_075080</name>
</gene>
<dbReference type="PANTHER" id="PTHR38542">
    <property type="entry name" value="OS04G0450500 PROTEIN"/>
    <property type="match status" value="1"/>
</dbReference>
<accession>A0ABU6VQZ9</accession>
<organism evidence="2 3">
    <name type="scientific">Stylosanthes scabra</name>
    <dbReference type="NCBI Taxonomy" id="79078"/>
    <lineage>
        <taxon>Eukaryota</taxon>
        <taxon>Viridiplantae</taxon>
        <taxon>Streptophyta</taxon>
        <taxon>Embryophyta</taxon>
        <taxon>Tracheophyta</taxon>
        <taxon>Spermatophyta</taxon>
        <taxon>Magnoliopsida</taxon>
        <taxon>eudicotyledons</taxon>
        <taxon>Gunneridae</taxon>
        <taxon>Pentapetalae</taxon>
        <taxon>rosids</taxon>
        <taxon>fabids</taxon>
        <taxon>Fabales</taxon>
        <taxon>Fabaceae</taxon>
        <taxon>Papilionoideae</taxon>
        <taxon>50 kb inversion clade</taxon>
        <taxon>dalbergioids sensu lato</taxon>
        <taxon>Dalbergieae</taxon>
        <taxon>Pterocarpus clade</taxon>
        <taxon>Stylosanthes</taxon>
    </lineage>
</organism>
<dbReference type="Proteomes" id="UP001341840">
    <property type="component" value="Unassembled WGS sequence"/>
</dbReference>
<comment type="caution">
    <text evidence="2">The sequence shown here is derived from an EMBL/GenBank/DDBJ whole genome shotgun (WGS) entry which is preliminary data.</text>
</comment>
<name>A0ABU6VQZ9_9FABA</name>
<protein>
    <submittedName>
        <fullName evidence="2">Uncharacterized protein</fullName>
    </submittedName>
</protein>
<sequence length="673" mass="74714">MASPFGWYGPLIDLHVASSHIADFVQLLVFVHRSFPVPCNSSKSRPLIRTDIQVGDDTTPYFGVALWHNQIASKVAAGDLVLLQNVKIAKYGDIVEARTVQWSSLMCLAEDPFLAQQVSAFAISLFRAGVEELMTGCRVGATTKDKLKRVIRWVKQYQSTICNIKLRSNQALVSPTKQLCQFKNWKVLEEKLPQNCFSLMEVSQLKTSCKVIVCASIGEIIPLVTPSSLGDNKKDNIFISKRLCKTEDKSLAEELLCIGCRLCGLPVNSESEKNATALICSKSPSRLHMVALIYSPFMLYVWDESDYMPVLVKNNAAEILFGNIKAEKVYLSYREQMLKNVAGPQSKCKDAAARICGNTRLSGEGNSTTNMSDASESFQMEGKHLPARWREFTNLGAPYISRALEARNHIFTYLGTAEPKIGPKSLYIRASLSNFDTHTILFHLNTNLPPKNMNISDFVVITLYPNGEMGRDVDGIWFRSVSPVVFQMQPVNTLEELKSAILRNMGAVGSMLVRRVAYWLLNLFPPNQFKFKIFWVDGDAHVRAMFELHRRYGYRDVMELLTEMQTVNVDAGGLTSSSQSGPGTIIAAPIQFATPEVGADDSDEDFVGNTDESSKSSDGSEFVPESQTRQGFLLPAPSPIPDLSSVGSHFHTLNLDDMVEEPREGFGGGGRRL</sequence>
<keyword evidence="3" id="KW-1185">Reference proteome</keyword>
<evidence type="ECO:0000313" key="2">
    <source>
        <dbReference type="EMBL" id="MED6175078.1"/>
    </source>
</evidence>
<dbReference type="EMBL" id="JASCZI010151983">
    <property type="protein sequence ID" value="MED6175078.1"/>
    <property type="molecule type" value="Genomic_DNA"/>
</dbReference>
<evidence type="ECO:0000313" key="3">
    <source>
        <dbReference type="Proteomes" id="UP001341840"/>
    </source>
</evidence>
<reference evidence="2 3" key="1">
    <citation type="journal article" date="2023" name="Plants (Basel)">
        <title>Bridging the Gap: Combining Genomics and Transcriptomics Approaches to Understand Stylosanthes scabra, an Orphan Legume from the Brazilian Caatinga.</title>
        <authorList>
            <person name="Ferreira-Neto J.R.C."/>
            <person name="da Silva M.D."/>
            <person name="Binneck E."/>
            <person name="de Melo N.F."/>
            <person name="da Silva R.H."/>
            <person name="de Melo A.L.T.M."/>
            <person name="Pandolfi V."/>
            <person name="Bustamante F.O."/>
            <person name="Brasileiro-Vidal A.C."/>
            <person name="Benko-Iseppon A.M."/>
        </authorList>
    </citation>
    <scope>NUCLEOTIDE SEQUENCE [LARGE SCALE GENOMIC DNA]</scope>
    <source>
        <tissue evidence="2">Leaves</tissue>
    </source>
</reference>
<dbReference type="PANTHER" id="PTHR38542:SF2">
    <property type="entry name" value="REPLICATION FACTOR A C-TERMINAL DOMAIN-CONTAINING PROTEIN"/>
    <property type="match status" value="1"/>
</dbReference>